<reference evidence="2" key="1">
    <citation type="submission" date="2021-06" db="EMBL/GenBank/DDBJ databases">
        <authorList>
            <person name="Kallberg Y."/>
            <person name="Tangrot J."/>
            <person name="Rosling A."/>
        </authorList>
    </citation>
    <scope>NUCLEOTIDE SEQUENCE</scope>
    <source>
        <strain evidence="2">IN212</strain>
    </source>
</reference>
<evidence type="ECO:0000256" key="1">
    <source>
        <dbReference type="SAM" id="MobiDB-lite"/>
    </source>
</evidence>
<proteinExistence type="predicted"/>
<gene>
    <name evidence="2" type="ORF">RFULGI_LOCUS10189</name>
</gene>
<comment type="caution">
    <text evidence="2">The sequence shown here is derived from an EMBL/GenBank/DDBJ whole genome shotgun (WGS) entry which is preliminary data.</text>
</comment>
<evidence type="ECO:0000313" key="3">
    <source>
        <dbReference type="Proteomes" id="UP000789396"/>
    </source>
</evidence>
<organism evidence="2 3">
    <name type="scientific">Racocetra fulgida</name>
    <dbReference type="NCBI Taxonomy" id="60492"/>
    <lineage>
        <taxon>Eukaryota</taxon>
        <taxon>Fungi</taxon>
        <taxon>Fungi incertae sedis</taxon>
        <taxon>Mucoromycota</taxon>
        <taxon>Glomeromycotina</taxon>
        <taxon>Glomeromycetes</taxon>
        <taxon>Diversisporales</taxon>
        <taxon>Gigasporaceae</taxon>
        <taxon>Racocetra</taxon>
    </lineage>
</organism>
<feature type="region of interest" description="Disordered" evidence="1">
    <location>
        <begin position="1"/>
        <end position="28"/>
    </location>
</feature>
<dbReference type="AlphaFoldDB" id="A0A9N9HIU7"/>
<dbReference type="EMBL" id="CAJVPZ010019666">
    <property type="protein sequence ID" value="CAG8695491.1"/>
    <property type="molecule type" value="Genomic_DNA"/>
</dbReference>
<sequence length="195" mass="22736">MVHDEKIDKNSSSESESSDKNDTNEELERNLTATNKLVNKLKLCCSYEKKCKEESMLLQPYRNTGNSPANKLSIKTISEVKSFIKLVKKQYSKALAVQKYIRKNDIDEELNEQFTMHIQDYHAMREVYENYIQIAKKSNQSSFCVFSFDFTQNVKLSHNPQQPENDEFQLLKQNVYIKSLNPAKLPIKGLLEEKQ</sequence>
<name>A0A9N9HIU7_9GLOM</name>
<evidence type="ECO:0000313" key="2">
    <source>
        <dbReference type="EMBL" id="CAG8695491.1"/>
    </source>
</evidence>
<protein>
    <submittedName>
        <fullName evidence="2">6568_t:CDS:1</fullName>
    </submittedName>
</protein>
<feature type="non-terminal residue" evidence="2">
    <location>
        <position position="1"/>
    </location>
</feature>
<accession>A0A9N9HIU7</accession>
<dbReference type="Proteomes" id="UP000789396">
    <property type="component" value="Unassembled WGS sequence"/>
</dbReference>
<keyword evidence="3" id="KW-1185">Reference proteome</keyword>